<feature type="coiled-coil region" evidence="1">
    <location>
        <begin position="509"/>
        <end position="536"/>
    </location>
</feature>
<dbReference type="InterPro" id="IPR030392">
    <property type="entry name" value="S74_ICA"/>
</dbReference>
<proteinExistence type="predicted"/>
<dbReference type="Pfam" id="PF13884">
    <property type="entry name" value="Peptidase_S74"/>
    <property type="match status" value="1"/>
</dbReference>
<protein>
    <recommendedName>
        <fullName evidence="2">Peptidase S74 domain-containing protein</fullName>
    </recommendedName>
</protein>
<dbReference type="Proteomes" id="UP000679725">
    <property type="component" value="Unassembled WGS sequence"/>
</dbReference>
<dbReference type="PROSITE" id="PS51688">
    <property type="entry name" value="ICA"/>
    <property type="match status" value="1"/>
</dbReference>
<evidence type="ECO:0000259" key="2">
    <source>
        <dbReference type="PROSITE" id="PS51688"/>
    </source>
</evidence>
<gene>
    <name evidence="3" type="ORF">DYBT9623_00636</name>
</gene>
<dbReference type="Gene3D" id="2.150.10.10">
    <property type="entry name" value="Serralysin-like metalloprotease, C-terminal"/>
    <property type="match status" value="1"/>
</dbReference>
<dbReference type="InterPro" id="IPR011049">
    <property type="entry name" value="Serralysin-like_metalloprot_C"/>
</dbReference>
<dbReference type="SUPFAM" id="SSF101967">
    <property type="entry name" value="Adhesin YadA, collagen-binding domain"/>
    <property type="match status" value="1"/>
</dbReference>
<name>A0ABM8UKG9_9BACT</name>
<keyword evidence="4" id="KW-1185">Reference proteome</keyword>
<reference evidence="3 4" key="1">
    <citation type="submission" date="2021-04" db="EMBL/GenBank/DDBJ databases">
        <authorList>
            <person name="Rodrigo-Torres L."/>
            <person name="Arahal R. D."/>
            <person name="Lucena T."/>
        </authorList>
    </citation>
    <scope>NUCLEOTIDE SEQUENCE [LARGE SCALE GENOMIC DNA]</scope>
    <source>
        <strain evidence="3 4">CECT 9623</strain>
    </source>
</reference>
<evidence type="ECO:0000256" key="1">
    <source>
        <dbReference type="SAM" id="Coils"/>
    </source>
</evidence>
<feature type="domain" description="Peptidase S74" evidence="2">
    <location>
        <begin position="439"/>
        <end position="530"/>
    </location>
</feature>
<keyword evidence="1" id="KW-0175">Coiled coil</keyword>
<comment type="caution">
    <text evidence="3">The sequence shown here is derived from an EMBL/GenBank/DDBJ whole genome shotgun (WGS) entry which is preliminary data.</text>
</comment>
<evidence type="ECO:0000313" key="4">
    <source>
        <dbReference type="Proteomes" id="UP000679725"/>
    </source>
</evidence>
<dbReference type="CDD" id="cd12820">
    <property type="entry name" value="LbR_YadA-like"/>
    <property type="match status" value="1"/>
</dbReference>
<dbReference type="EMBL" id="CAJRAU010000001">
    <property type="protein sequence ID" value="CAG5067909.1"/>
    <property type="molecule type" value="Genomic_DNA"/>
</dbReference>
<evidence type="ECO:0000313" key="3">
    <source>
        <dbReference type="EMBL" id="CAG5067909.1"/>
    </source>
</evidence>
<sequence length="563" mass="61041">MFVIHSLTYESLNRITMKMYQILLAFLFLTQFSFAQAPEKFSFQGVARNAEGKLVASRDVGIRISIRPETALGSPVYQETHTAKTSTNGIFTIQVGGGAGLAGQMNNIDWKSGKYLLQVEMDIDGTGNYTDFGTTQLLSVPYAIHATEAVEAANALHANTADEAGRWKNFDPIVQEGSAEKGTSLPELNWTNPHKMMWYPKKAAFRFGYWSGPNVWSDDNIGEFSFAAGKNAVAKGSTSFAFGIEAKAIGPGSLAIGSSSEAGTGAVSLGFNVKATGGYSVGIGSEVNSTKYHSIAIGRSLESHSPDGIVLGVANDISDEPSDEIEQTQRLFQIGNGLAFSSIRRNALTILRNGNVGIGNNVLAPTHILDVGSRIRLRSNNGGNTAGLFLDDLNSVPYCFIGSVNNSEAGFYFEEGTAWRFKVHNNGSAWLAGTLTQNSDIRLKEYLKPLSGSLGKLYDLKGYHYQWKDKTKSQALQTGLIAQEVETVFPELVETDKDGFKSVNYIGLIPHLLEAVKELKQENSRLSDENVKLTSKANEFGDLKKRLEAIEASLAKDPAISVK</sequence>
<organism evidence="3 4">
    <name type="scientific">Dyadobacter linearis</name>
    <dbReference type="NCBI Taxonomy" id="2823330"/>
    <lineage>
        <taxon>Bacteria</taxon>
        <taxon>Pseudomonadati</taxon>
        <taxon>Bacteroidota</taxon>
        <taxon>Cytophagia</taxon>
        <taxon>Cytophagales</taxon>
        <taxon>Spirosomataceae</taxon>
        <taxon>Dyadobacter</taxon>
    </lineage>
</organism>
<accession>A0ABM8UKG9</accession>